<evidence type="ECO:0000256" key="1">
    <source>
        <dbReference type="ARBA" id="ARBA00004167"/>
    </source>
</evidence>
<dbReference type="Pfam" id="PF25467">
    <property type="entry name" value="NOL9_C"/>
    <property type="match status" value="1"/>
</dbReference>
<sequence>MAASETENPSPKIFIPEEWSNAADAIANGSVSSPISFVCGAKNSGKTTFSRHLLNVLLTRHKKVAYLDTDVGQTEFTPPGLLSLVVIEQITPDLTIPCLKTPERCFFFGDMSSKRDPTIYLTYICSLYDHYMKENCINDKTENHAYAGMPLVINTPGWVKGTGYDVLVKLLKYMAPTHVVKIQVSAKSKNLPAGAFWLSDGDSSNATVVEINAALQDHLKRSILVQKDARLLRDMRVIAYFRQCFPSDMTISTIKELARALAAHPPYEIFISIIKIKHLHCQIPASEIFYSLNATIVGLAISSLSKELPQCVGLGIVRGIDTLRGVLHVITPVPPQTLANVDLLLQGYIQIPTSLLQTKITLFFFYSLDHKMPPGSFKSFVEQKLGNFPLFLLYVILEWTMIILLFIDGFLAFISNQFARLFHLRIPCLLCTRIDHVLVHRNSDSYYNDSICETHKKDISSLAYCHVHKKLSDIRNMCDGCLLSFATEKDSDCDKYKSLVGILHKDVDGFVEDDRKLLMNPLRKDDIEPSNDKSGTLISCSCCGEPTKYRSSVKYKRSLSMNAPTPSPRAPLLTSKYDVELPHIRYTELKFMSDTESEHPEDEVASNGDNQSKEDVNEDTSRTPSFTRGNRFFGIPLSNSAQSSPRWINRGIRKLPTDKLDLTLDPSDINVSNELDGDNLNRLKKQAHLDQKSLVALYMELDEERSASAVAANNAMAMITRLQADKAAVQMEALQYQRMMEEQAEYDQEALQVMKDMLLKKDEDIKALESELEIYREKYGHIKTVVSEICEADEDYQDMRSQSSYCDSLSEADHNENDRSYERSMDYGGVNLEQSTLDFDGERSFLLSLLTDLEKKLHFPLDEGLDSSEFGGTLIESDNRATLTREVSLIRKRLRSVEADSGFLKHAAETLQRGGEGANLLSEIAQHLRRLRLSVNSPEEDTNAI</sequence>
<evidence type="ECO:0000259" key="8">
    <source>
        <dbReference type="PROSITE" id="PS51775"/>
    </source>
</evidence>
<dbReference type="Pfam" id="PF04576">
    <property type="entry name" value="Zein-binding"/>
    <property type="match status" value="1"/>
</dbReference>
<comment type="caution">
    <text evidence="9">The sequence shown here is derived from an EMBL/GenBank/DDBJ whole genome shotgun (WGS) entry which is preliminary data.</text>
</comment>
<keyword evidence="5" id="KW-0175">Coiled coil</keyword>
<dbReference type="PANTHER" id="PTHR31448:SF9">
    <property type="entry name" value="MYOSIN-BINDING PROTEIN 6-RELATED"/>
    <property type="match status" value="1"/>
</dbReference>
<dbReference type="GO" id="GO:0080115">
    <property type="term" value="F:myosin XI tail binding"/>
    <property type="evidence" value="ECO:0007669"/>
    <property type="project" value="UniProtKB-ARBA"/>
</dbReference>
<dbReference type="EMBL" id="JBJXBP010000007">
    <property type="protein sequence ID" value="KAL3819336.1"/>
    <property type="molecule type" value="Genomic_DNA"/>
</dbReference>
<keyword evidence="3 7" id="KW-1133">Transmembrane helix</keyword>
<reference evidence="9 10" key="1">
    <citation type="submission" date="2024-12" db="EMBL/GenBank/DDBJ databases">
        <title>The unique morphological basis and parallel evolutionary history of personate flowers in Penstemon.</title>
        <authorList>
            <person name="Depatie T.H."/>
            <person name="Wessinger C.A."/>
        </authorList>
    </citation>
    <scope>NUCLEOTIDE SEQUENCE [LARGE SCALE GENOMIC DNA]</scope>
    <source>
        <strain evidence="9">WTNN_2</strain>
        <tissue evidence="9">Leaf</tissue>
    </source>
</reference>
<dbReference type="GO" id="GO:0016020">
    <property type="term" value="C:membrane"/>
    <property type="evidence" value="ECO:0007669"/>
    <property type="project" value="UniProtKB-SubCell"/>
</dbReference>
<feature type="region of interest" description="Disordered" evidence="6">
    <location>
        <begin position="593"/>
        <end position="629"/>
    </location>
</feature>
<evidence type="ECO:0000313" key="9">
    <source>
        <dbReference type="EMBL" id="KAL3819336.1"/>
    </source>
</evidence>
<keyword evidence="10" id="KW-1185">Reference proteome</keyword>
<dbReference type="AlphaFoldDB" id="A0ABD3S4C2"/>
<accession>A0ABD3S4C2</accession>
<feature type="coiled-coil region" evidence="5">
    <location>
        <begin position="751"/>
        <end position="778"/>
    </location>
</feature>
<protein>
    <recommendedName>
        <fullName evidence="8">GTD-binding domain-containing protein</fullName>
    </recommendedName>
</protein>
<dbReference type="Proteomes" id="UP001634393">
    <property type="component" value="Unassembled WGS sequence"/>
</dbReference>
<dbReference type="InterPro" id="IPR057570">
    <property type="entry name" value="NOL9_C"/>
</dbReference>
<evidence type="ECO:0000313" key="10">
    <source>
        <dbReference type="Proteomes" id="UP001634393"/>
    </source>
</evidence>
<evidence type="ECO:0000256" key="7">
    <source>
        <dbReference type="SAM" id="Phobius"/>
    </source>
</evidence>
<dbReference type="SUPFAM" id="SSF52540">
    <property type="entry name" value="P-loop containing nucleoside triphosphate hydrolases"/>
    <property type="match status" value="1"/>
</dbReference>
<dbReference type="InterPro" id="IPR007656">
    <property type="entry name" value="GTD-bd"/>
</dbReference>
<dbReference type="PROSITE" id="PS51775">
    <property type="entry name" value="GTD_BINDING"/>
    <property type="match status" value="1"/>
</dbReference>
<proteinExistence type="predicted"/>
<feature type="transmembrane region" description="Helical" evidence="7">
    <location>
        <begin position="391"/>
        <end position="414"/>
    </location>
</feature>
<organism evidence="9 10">
    <name type="scientific">Penstemon smallii</name>
    <dbReference type="NCBI Taxonomy" id="265156"/>
    <lineage>
        <taxon>Eukaryota</taxon>
        <taxon>Viridiplantae</taxon>
        <taxon>Streptophyta</taxon>
        <taxon>Embryophyta</taxon>
        <taxon>Tracheophyta</taxon>
        <taxon>Spermatophyta</taxon>
        <taxon>Magnoliopsida</taxon>
        <taxon>eudicotyledons</taxon>
        <taxon>Gunneridae</taxon>
        <taxon>Pentapetalae</taxon>
        <taxon>asterids</taxon>
        <taxon>lamiids</taxon>
        <taxon>Lamiales</taxon>
        <taxon>Plantaginaceae</taxon>
        <taxon>Cheloneae</taxon>
        <taxon>Penstemon</taxon>
    </lineage>
</organism>
<dbReference type="InterPro" id="IPR027417">
    <property type="entry name" value="P-loop_NTPase"/>
</dbReference>
<name>A0ABD3S4C2_9LAMI</name>
<dbReference type="Pfam" id="PF16575">
    <property type="entry name" value="CLP1_P"/>
    <property type="match status" value="1"/>
</dbReference>
<evidence type="ECO:0000256" key="6">
    <source>
        <dbReference type="SAM" id="MobiDB-lite"/>
    </source>
</evidence>
<feature type="compositionally biased region" description="Basic and acidic residues" evidence="6">
    <location>
        <begin position="611"/>
        <end position="621"/>
    </location>
</feature>
<dbReference type="Gene3D" id="3.40.50.300">
    <property type="entry name" value="P-loop containing nucleotide triphosphate hydrolases"/>
    <property type="match status" value="1"/>
</dbReference>
<dbReference type="PANTHER" id="PTHR31448">
    <property type="entry name" value="MYOSIN-BINDING PROTEIN 2"/>
    <property type="match status" value="1"/>
</dbReference>
<gene>
    <name evidence="9" type="ORF">ACJIZ3_005241</name>
</gene>
<keyword evidence="2 7" id="KW-0812">Transmembrane</keyword>
<feature type="domain" description="GTD-binding" evidence="8">
    <location>
        <begin position="678"/>
        <end position="776"/>
    </location>
</feature>
<dbReference type="CDD" id="cd01983">
    <property type="entry name" value="SIMIBI"/>
    <property type="match status" value="1"/>
</dbReference>
<dbReference type="FunFam" id="3.40.50.300:FF:001377">
    <property type="entry name" value="Nucleolar protein 9"/>
    <property type="match status" value="1"/>
</dbReference>
<evidence type="ECO:0000256" key="4">
    <source>
        <dbReference type="ARBA" id="ARBA00023136"/>
    </source>
</evidence>
<evidence type="ECO:0000256" key="2">
    <source>
        <dbReference type="ARBA" id="ARBA00022692"/>
    </source>
</evidence>
<keyword evidence="4 7" id="KW-0472">Membrane</keyword>
<evidence type="ECO:0000256" key="3">
    <source>
        <dbReference type="ARBA" id="ARBA00022989"/>
    </source>
</evidence>
<comment type="subcellular location">
    <subcellularLocation>
        <location evidence="1">Membrane</location>
        <topology evidence="1">Single-pass membrane protein</topology>
    </subcellularLocation>
</comment>
<dbReference type="InterPro" id="IPR032319">
    <property type="entry name" value="CLP1_P"/>
</dbReference>
<evidence type="ECO:0000256" key="5">
    <source>
        <dbReference type="SAM" id="Coils"/>
    </source>
</evidence>
<dbReference type="InterPro" id="IPR039306">
    <property type="entry name" value="MYOB"/>
</dbReference>